<dbReference type="OrthoDB" id="9785438at2"/>
<evidence type="ECO:0000313" key="1">
    <source>
        <dbReference type="EMBL" id="AAP99739.1"/>
    </source>
</evidence>
<dbReference type="STRING" id="167539.Pro_0695"/>
<name>Q7VCP5_PROMA</name>
<dbReference type="AlphaFoldDB" id="Q7VCP5"/>
<dbReference type="RefSeq" id="WP_011124847.1">
    <property type="nucleotide sequence ID" value="NC_005042.1"/>
</dbReference>
<proteinExistence type="predicted"/>
<protein>
    <submittedName>
        <fullName evidence="1">Uncharacterized protein</fullName>
    </submittedName>
</protein>
<dbReference type="Pfam" id="PF04134">
    <property type="entry name" value="DCC1-like"/>
    <property type="match status" value="1"/>
</dbReference>
<dbReference type="PATRIC" id="fig|167539.5.peg.732"/>
<gene>
    <name evidence="1" type="ordered locus">Pro_0695</name>
</gene>
<keyword evidence="2" id="KW-1185">Reference proteome</keyword>
<sequence>MDSKLVFIYDGECPFCKHFAELLELKSGLPDISILNARENLPEITSLLNRGYDIDNGAILLKDEEVLHGANAINWICSRIDKPSDSLLKILSIVFFSKKRTNFIFPLLIIARRFALLLKGVSRKLIC</sequence>
<dbReference type="Proteomes" id="UP000001420">
    <property type="component" value="Chromosome"/>
</dbReference>
<dbReference type="HOGENOM" id="CLU_137220_0_0_3"/>
<dbReference type="KEGG" id="pma:Pro_0695"/>
<dbReference type="eggNOG" id="COG3011">
    <property type="taxonomic scope" value="Bacteria"/>
</dbReference>
<dbReference type="GO" id="GO:0015035">
    <property type="term" value="F:protein-disulfide reductase activity"/>
    <property type="evidence" value="ECO:0007669"/>
    <property type="project" value="InterPro"/>
</dbReference>
<dbReference type="InterPro" id="IPR007263">
    <property type="entry name" value="DCC1-like"/>
</dbReference>
<dbReference type="EMBL" id="AE017126">
    <property type="protein sequence ID" value="AAP99739.1"/>
    <property type="molecule type" value="Genomic_DNA"/>
</dbReference>
<dbReference type="EnsemblBacteria" id="AAP99739">
    <property type="protein sequence ID" value="AAP99739"/>
    <property type="gene ID" value="Pro_0695"/>
</dbReference>
<accession>Q7VCP5</accession>
<organism evidence="1 2">
    <name type="scientific">Prochlorococcus marinus (strain SARG / CCMP1375 / SS120)</name>
    <dbReference type="NCBI Taxonomy" id="167539"/>
    <lineage>
        <taxon>Bacteria</taxon>
        <taxon>Bacillati</taxon>
        <taxon>Cyanobacteriota</taxon>
        <taxon>Cyanophyceae</taxon>
        <taxon>Synechococcales</taxon>
        <taxon>Prochlorococcaceae</taxon>
        <taxon>Prochlorococcus</taxon>
    </lineage>
</organism>
<evidence type="ECO:0000313" key="2">
    <source>
        <dbReference type="Proteomes" id="UP000001420"/>
    </source>
</evidence>
<reference evidence="1 2" key="1">
    <citation type="journal article" date="2003" name="Proc. Natl. Acad. Sci. U.S.A.">
        <title>Genome sequence of the cyanobacterium Prochlorococcus marinus SS120, a nearly minimal oxyphototrophic genome.</title>
        <authorList>
            <person name="Dufresne A."/>
            <person name="Salanoubat M."/>
            <person name="Partensky F."/>
            <person name="Artiguenave F."/>
            <person name="Axmann I.M."/>
            <person name="Barbe V."/>
            <person name="Duprat S."/>
            <person name="Galperin M.Y."/>
            <person name="Koonin E.V."/>
            <person name="Le Gall F."/>
            <person name="Makarova K.S."/>
            <person name="Ostrowski M."/>
            <person name="Oztas S."/>
            <person name="Robert C."/>
            <person name="Rogozin I.B."/>
            <person name="Scanlan D.J."/>
            <person name="Tandeau de Marsac N."/>
            <person name="Weissenbach J."/>
            <person name="Wincker P."/>
            <person name="Wolf Y.I."/>
            <person name="Hess W.R."/>
        </authorList>
    </citation>
    <scope>NUCLEOTIDE SEQUENCE [LARGE SCALE GENOMIC DNA]</scope>
    <source>
        <strain evidence="2">SARG / CCMP1375 / SS120</strain>
    </source>
</reference>